<organism evidence="7 8">
    <name type="scientific">Cylindrotheca closterium</name>
    <dbReference type="NCBI Taxonomy" id="2856"/>
    <lineage>
        <taxon>Eukaryota</taxon>
        <taxon>Sar</taxon>
        <taxon>Stramenopiles</taxon>
        <taxon>Ochrophyta</taxon>
        <taxon>Bacillariophyta</taxon>
        <taxon>Bacillariophyceae</taxon>
        <taxon>Bacillariophycidae</taxon>
        <taxon>Bacillariales</taxon>
        <taxon>Bacillariaceae</taxon>
        <taxon>Cylindrotheca</taxon>
    </lineage>
</organism>
<feature type="compositionally biased region" description="Acidic residues" evidence="6">
    <location>
        <begin position="210"/>
        <end position="219"/>
    </location>
</feature>
<feature type="region of interest" description="Disordered" evidence="6">
    <location>
        <begin position="97"/>
        <end position="142"/>
    </location>
</feature>
<feature type="compositionally biased region" description="Basic residues" evidence="6">
    <location>
        <begin position="223"/>
        <end position="238"/>
    </location>
</feature>
<sequence length="594" mass="66121">MTVTVQENRHKKETAGLDLCALRIRHPEIGTKRVFRKSKRSRSMSDLAMSHHSEPHQPQAAVSSNAVFNPLTVGEEQIAGVGGSVVDDLMSVYESMTQSKTPHPNHHQQSKPMVQHGQYDQYGSPDQDHQMQAPQPHIPQQQSPMVQQYNIPDHVYPQHVPAPQMQYQQPPQQVYGGYQNYQQHFAPPVQNYAPLDQQNQQHQQQMPKPEEEDDSDEMEEQPRKKRKGSSKAKGRKKGKNSDGRWSKRFTWPDDLHRDFVSAIFDVGLKHSSPSTIMEHMPKNPDITTERIKSHLQKYRLHRQKSKEDFMSSYEASLNKFQEKGLSNVKSLTNADAAAHLTYSATMDPTKVAVPPTLAPLPSQEVAARPAQPIVYSPNVNEALMLPQLTEAEKKSPIGASMGYLMGLFFSLKQQLAAQRSLSNTDKMNNHSALHTTTVVQKVADAEEVTRESPSHMHSGNSIASTACTEETTSSTHPATRNIEVNSHMKRDMQNQMAFQNKMRALKLQELNKIKKVGDGKDLPAAAAAAAGHPPQHGDDEADEGQVAGENGGHDGADGAQGGAMRSRGISIAASDDFWNSDVVDEQLFEFLMNH</sequence>
<dbReference type="EMBL" id="CAKOGP040000001">
    <property type="protein sequence ID" value="CAJ1891567.1"/>
    <property type="molecule type" value="Genomic_DNA"/>
</dbReference>
<gene>
    <name evidence="7" type="ORF">CYCCA115_LOCUS74</name>
</gene>
<evidence type="ECO:0000256" key="5">
    <source>
        <dbReference type="ARBA" id="ARBA00023242"/>
    </source>
</evidence>
<evidence type="ECO:0008006" key="9">
    <source>
        <dbReference type="Google" id="ProtNLM"/>
    </source>
</evidence>
<dbReference type="GO" id="GO:0003700">
    <property type="term" value="F:DNA-binding transcription factor activity"/>
    <property type="evidence" value="ECO:0007669"/>
    <property type="project" value="InterPro"/>
</dbReference>
<feature type="compositionally biased region" description="Basic and acidic residues" evidence="6">
    <location>
        <begin position="239"/>
        <end position="249"/>
    </location>
</feature>
<dbReference type="NCBIfam" id="TIGR01557">
    <property type="entry name" value="myb_SHAQKYF"/>
    <property type="match status" value="1"/>
</dbReference>
<protein>
    <recommendedName>
        <fullName evidence="9">Myb-like domain-containing protein</fullName>
    </recommendedName>
</protein>
<feature type="region of interest" description="Disordered" evidence="6">
    <location>
        <begin position="449"/>
        <end position="485"/>
    </location>
</feature>
<comment type="caution">
    <text evidence="7">The sequence shown here is derived from an EMBL/GenBank/DDBJ whole genome shotgun (WGS) entry which is preliminary data.</text>
</comment>
<dbReference type="PANTHER" id="PTHR31312:SF1">
    <property type="entry name" value="TRANSCRIPTION ACTIVATOR GLK1"/>
    <property type="match status" value="1"/>
</dbReference>
<evidence type="ECO:0000256" key="4">
    <source>
        <dbReference type="ARBA" id="ARBA00023163"/>
    </source>
</evidence>
<evidence type="ECO:0000256" key="6">
    <source>
        <dbReference type="SAM" id="MobiDB-lite"/>
    </source>
</evidence>
<accession>A0AAD2FAH2</accession>
<feature type="compositionally biased region" description="Polar residues" evidence="6">
    <location>
        <begin position="130"/>
        <end position="142"/>
    </location>
</feature>
<comment type="subcellular location">
    <subcellularLocation>
        <location evidence="1">Nucleus</location>
    </subcellularLocation>
</comment>
<dbReference type="PANTHER" id="PTHR31312">
    <property type="entry name" value="TRANSCRIPTION ACTIVATOR GLK1"/>
    <property type="match status" value="1"/>
</dbReference>
<keyword evidence="8" id="KW-1185">Reference proteome</keyword>
<keyword evidence="4" id="KW-0804">Transcription</keyword>
<dbReference type="FunFam" id="1.10.10.60:FF:000007">
    <property type="entry name" value="Two-component response regulator"/>
    <property type="match status" value="1"/>
</dbReference>
<dbReference type="Proteomes" id="UP001295423">
    <property type="component" value="Unassembled WGS sequence"/>
</dbReference>
<evidence type="ECO:0000256" key="2">
    <source>
        <dbReference type="ARBA" id="ARBA00023015"/>
    </source>
</evidence>
<feature type="compositionally biased region" description="Low complexity" evidence="6">
    <location>
        <begin position="461"/>
        <end position="475"/>
    </location>
</feature>
<feature type="region of interest" description="Disordered" evidence="6">
    <location>
        <begin position="197"/>
        <end position="249"/>
    </location>
</feature>
<dbReference type="InterPro" id="IPR006447">
    <property type="entry name" value="Myb_dom_plants"/>
</dbReference>
<dbReference type="GO" id="GO:0045893">
    <property type="term" value="P:positive regulation of DNA-templated transcription"/>
    <property type="evidence" value="ECO:0007669"/>
    <property type="project" value="InterPro"/>
</dbReference>
<dbReference type="GO" id="GO:0003677">
    <property type="term" value="F:DNA binding"/>
    <property type="evidence" value="ECO:0007669"/>
    <property type="project" value="UniProtKB-KW"/>
</dbReference>
<keyword evidence="2" id="KW-0805">Transcription regulation</keyword>
<reference evidence="7" key="1">
    <citation type="submission" date="2023-08" db="EMBL/GenBank/DDBJ databases">
        <authorList>
            <person name="Audoor S."/>
            <person name="Bilcke G."/>
        </authorList>
    </citation>
    <scope>NUCLEOTIDE SEQUENCE</scope>
</reference>
<dbReference type="InterPro" id="IPR009057">
    <property type="entry name" value="Homeodomain-like_sf"/>
</dbReference>
<keyword evidence="3" id="KW-0238">DNA-binding</keyword>
<dbReference type="SUPFAM" id="SSF46689">
    <property type="entry name" value="Homeodomain-like"/>
    <property type="match status" value="1"/>
</dbReference>
<proteinExistence type="predicted"/>
<dbReference type="GO" id="GO:0005634">
    <property type="term" value="C:nucleus"/>
    <property type="evidence" value="ECO:0007669"/>
    <property type="project" value="UniProtKB-SubCell"/>
</dbReference>
<evidence type="ECO:0000256" key="1">
    <source>
        <dbReference type="ARBA" id="ARBA00004123"/>
    </source>
</evidence>
<evidence type="ECO:0000256" key="3">
    <source>
        <dbReference type="ARBA" id="ARBA00023125"/>
    </source>
</evidence>
<keyword evidence="5" id="KW-0539">Nucleus</keyword>
<feature type="region of interest" description="Disordered" evidence="6">
    <location>
        <begin position="35"/>
        <end position="60"/>
    </location>
</feature>
<dbReference type="InterPro" id="IPR044825">
    <property type="entry name" value="GLK1/2-like"/>
</dbReference>
<name>A0AAD2FAH2_9STRA</name>
<dbReference type="AlphaFoldDB" id="A0AAD2FAH2"/>
<feature type="region of interest" description="Disordered" evidence="6">
    <location>
        <begin position="525"/>
        <end position="563"/>
    </location>
</feature>
<dbReference type="Gene3D" id="1.10.10.60">
    <property type="entry name" value="Homeodomain-like"/>
    <property type="match status" value="1"/>
</dbReference>
<evidence type="ECO:0000313" key="7">
    <source>
        <dbReference type="EMBL" id="CAJ1891567.1"/>
    </source>
</evidence>
<evidence type="ECO:0000313" key="8">
    <source>
        <dbReference type="Proteomes" id="UP001295423"/>
    </source>
</evidence>